<dbReference type="EMBL" id="ML143411">
    <property type="protein sequence ID" value="TBU29667.1"/>
    <property type="molecule type" value="Genomic_DNA"/>
</dbReference>
<dbReference type="Proteomes" id="UP000292957">
    <property type="component" value="Unassembled WGS sequence"/>
</dbReference>
<dbReference type="Gene3D" id="2.80.10.50">
    <property type="match status" value="1"/>
</dbReference>
<dbReference type="GO" id="GO:0030246">
    <property type="term" value="F:carbohydrate binding"/>
    <property type="evidence" value="ECO:0007669"/>
    <property type="project" value="UniProtKB-KW"/>
</dbReference>
<evidence type="ECO:0000259" key="1">
    <source>
        <dbReference type="Pfam" id="PF14200"/>
    </source>
</evidence>
<dbReference type="InterPro" id="IPR000772">
    <property type="entry name" value="Ricin_B_lectin"/>
</dbReference>
<dbReference type="Pfam" id="PF14200">
    <property type="entry name" value="RicinB_lectin_2"/>
    <property type="match status" value="1"/>
</dbReference>
<dbReference type="AlphaFoldDB" id="A0A4Q9MR39"/>
<organism evidence="2">
    <name type="scientific">Dichomitus squalens</name>
    <dbReference type="NCBI Taxonomy" id="114155"/>
    <lineage>
        <taxon>Eukaryota</taxon>
        <taxon>Fungi</taxon>
        <taxon>Dikarya</taxon>
        <taxon>Basidiomycota</taxon>
        <taxon>Agaricomycotina</taxon>
        <taxon>Agaricomycetes</taxon>
        <taxon>Polyporales</taxon>
        <taxon>Polyporaceae</taxon>
        <taxon>Dichomitus</taxon>
    </lineage>
</organism>
<proteinExistence type="predicted"/>
<name>A0A4Q9MR39_9APHY</name>
<sequence>MTTVKSGVYFIQNIGALSVLDLTGGSSSSGTVVQGYAKRDLTDPSAIAQLWDIAQIKGTTLYTIQNAQGGTFLDLKGGASANETPVVGNSQSGKSIQQWSITPNAANTAYMIVNSSTKTVVDLLNGGTANGTAVNGWGTDGPSTTNTHQLWVLVPA</sequence>
<gene>
    <name evidence="2" type="ORF">BD311DRAFT_756003</name>
</gene>
<dbReference type="PROSITE" id="PS50231">
    <property type="entry name" value="RICIN_B_LECTIN"/>
    <property type="match status" value="1"/>
</dbReference>
<accession>A0A4Q9MR39</accession>
<keyword evidence="2" id="KW-0430">Lectin</keyword>
<protein>
    <submittedName>
        <fullName evidence="2">Ricin B lectin domain-containing protein</fullName>
    </submittedName>
</protein>
<dbReference type="OrthoDB" id="3192089at2759"/>
<dbReference type="InterPro" id="IPR035992">
    <property type="entry name" value="Ricin_B-like_lectins"/>
</dbReference>
<evidence type="ECO:0000313" key="2">
    <source>
        <dbReference type="EMBL" id="TBU29667.1"/>
    </source>
</evidence>
<feature type="domain" description="Ricin B lectin" evidence="1">
    <location>
        <begin position="48"/>
        <end position="137"/>
    </location>
</feature>
<reference evidence="2" key="1">
    <citation type="submission" date="2019-01" db="EMBL/GenBank/DDBJ databases">
        <title>Draft genome sequences of three monokaryotic isolates of the white-rot basidiomycete fungus Dichomitus squalens.</title>
        <authorList>
            <consortium name="DOE Joint Genome Institute"/>
            <person name="Lopez S.C."/>
            <person name="Andreopoulos B."/>
            <person name="Pangilinan J."/>
            <person name="Lipzen A."/>
            <person name="Riley R."/>
            <person name="Ahrendt S."/>
            <person name="Ng V."/>
            <person name="Barry K."/>
            <person name="Daum C."/>
            <person name="Grigoriev I.V."/>
            <person name="Hilden K.S."/>
            <person name="Makela M.R."/>
            <person name="de Vries R.P."/>
        </authorList>
    </citation>
    <scope>NUCLEOTIDE SEQUENCE [LARGE SCALE GENOMIC DNA]</scope>
    <source>
        <strain evidence="2">OM18370.1</strain>
    </source>
</reference>
<dbReference type="SUPFAM" id="SSF50370">
    <property type="entry name" value="Ricin B-like lectins"/>
    <property type="match status" value="1"/>
</dbReference>